<protein>
    <submittedName>
        <fullName evidence="1">Uncharacterized protein</fullName>
    </submittedName>
</protein>
<dbReference type="Proteomes" id="UP001139408">
    <property type="component" value="Unassembled WGS sequence"/>
</dbReference>
<proteinExistence type="predicted"/>
<gene>
    <name evidence="1" type="ORF">L2749_06380</name>
</gene>
<accession>A0A9X1Z392</accession>
<dbReference type="RefSeq" id="WP_188924485.1">
    <property type="nucleotide sequence ID" value="NZ_BMQI01000011.1"/>
</dbReference>
<dbReference type="InterPro" id="IPR054222">
    <property type="entry name" value="DUF6942"/>
</dbReference>
<name>A0A9X1Z392_9GAMM</name>
<dbReference type="AlphaFoldDB" id="A0A9X1Z392"/>
<dbReference type="EMBL" id="JAKILJ010000011">
    <property type="protein sequence ID" value="MCL1104886.1"/>
    <property type="molecule type" value="Genomic_DNA"/>
</dbReference>
<sequence length="185" mass="20970">MPSQPTTLTLGASKAEVIFYLPTPPLLPPDWHHNHPNAITDIIALNGNHWRKIVTIMAKICCRHADLSANNGAAWKPIRQSLLQDVSPQSLAHRLSCQIQIIPSQLSHATERLCNPQSWHIVCGKETQQRLGLHTIEHTQTVDVNNKIQRQQTCLLTPYLDYRQYANALIETTRQLIAREDLPQD</sequence>
<organism evidence="1 2">
    <name type="scientific">Shewanella algicola</name>
    <dbReference type="NCBI Taxonomy" id="640633"/>
    <lineage>
        <taxon>Bacteria</taxon>
        <taxon>Pseudomonadati</taxon>
        <taxon>Pseudomonadota</taxon>
        <taxon>Gammaproteobacteria</taxon>
        <taxon>Alteromonadales</taxon>
        <taxon>Shewanellaceae</taxon>
        <taxon>Shewanella</taxon>
    </lineage>
</organism>
<dbReference type="Pfam" id="PF22098">
    <property type="entry name" value="DUF6942"/>
    <property type="match status" value="1"/>
</dbReference>
<evidence type="ECO:0000313" key="1">
    <source>
        <dbReference type="EMBL" id="MCL1104886.1"/>
    </source>
</evidence>
<reference evidence="1" key="1">
    <citation type="submission" date="2022-01" db="EMBL/GenBank/DDBJ databases">
        <title>Whole genome-based taxonomy of the Shewanellaceae.</title>
        <authorList>
            <person name="Martin-Rodriguez A.J."/>
        </authorList>
    </citation>
    <scope>NUCLEOTIDE SEQUENCE</scope>
    <source>
        <strain evidence="1">DSM 23803</strain>
    </source>
</reference>
<comment type="caution">
    <text evidence="1">The sequence shown here is derived from an EMBL/GenBank/DDBJ whole genome shotgun (WGS) entry which is preliminary data.</text>
</comment>
<keyword evidence="2" id="KW-1185">Reference proteome</keyword>
<evidence type="ECO:0000313" key="2">
    <source>
        <dbReference type="Proteomes" id="UP001139408"/>
    </source>
</evidence>